<dbReference type="Gene3D" id="3.40.50.720">
    <property type="entry name" value="NAD(P)-binding Rossmann-like Domain"/>
    <property type="match status" value="1"/>
</dbReference>
<evidence type="ECO:0000259" key="2">
    <source>
        <dbReference type="SMART" id="SM00846"/>
    </source>
</evidence>
<feature type="domain" description="Glyceraldehyde 3-phosphate dehydrogenase NAD(P) binding" evidence="2">
    <location>
        <begin position="3"/>
        <end position="82"/>
    </location>
</feature>
<dbReference type="EMBL" id="HBUF01655650">
    <property type="protein sequence ID" value="CAG6787709.1"/>
    <property type="molecule type" value="Transcribed_RNA"/>
</dbReference>
<dbReference type="InterPro" id="IPR038765">
    <property type="entry name" value="Papain-like_cys_pep_sf"/>
</dbReference>
<proteinExistence type="predicted"/>
<dbReference type="SUPFAM" id="SSF54001">
    <property type="entry name" value="Cysteine proteinases"/>
    <property type="match status" value="1"/>
</dbReference>
<dbReference type="SMART" id="SM00846">
    <property type="entry name" value="Gp_dh_N"/>
    <property type="match status" value="1"/>
</dbReference>
<dbReference type="EMBL" id="HBUF01655651">
    <property type="protein sequence ID" value="CAG6787710.1"/>
    <property type="molecule type" value="Transcribed_RNA"/>
</dbReference>
<sequence length="121" mass="13496">MVLRVAIAKGTQVVAINDPFIGVDYMVYLFKNDSNHGIFKGEVKADGEFLVVNGFKKGPVTTNMILFEDFLTYNSGIYHHVHGKRLGHITPTFGKTPTSSTFTTDPLLSQQHTTHSQEMDH</sequence>
<reference evidence="3" key="1">
    <citation type="submission" date="2021-05" db="EMBL/GenBank/DDBJ databases">
        <authorList>
            <person name="Alioto T."/>
            <person name="Alioto T."/>
            <person name="Gomez Garrido J."/>
        </authorList>
    </citation>
    <scope>NUCLEOTIDE SEQUENCE</scope>
</reference>
<name>A0A8D9FGK9_9HEMI</name>
<accession>A0A8D9FGK9</accession>
<dbReference type="SUPFAM" id="SSF51735">
    <property type="entry name" value="NAD(P)-binding Rossmann-fold domains"/>
    <property type="match status" value="1"/>
</dbReference>
<protein>
    <submittedName>
        <fullName evidence="3">Glyceraldehyde-3-phosphate dehydrogenase</fullName>
    </submittedName>
</protein>
<dbReference type="InterPro" id="IPR020828">
    <property type="entry name" value="GlycerAld_3-P_DH_NAD(P)-bd"/>
</dbReference>
<dbReference type="GO" id="GO:0051287">
    <property type="term" value="F:NAD binding"/>
    <property type="evidence" value="ECO:0007669"/>
    <property type="project" value="InterPro"/>
</dbReference>
<feature type="compositionally biased region" description="Polar residues" evidence="1">
    <location>
        <begin position="98"/>
        <end position="114"/>
    </location>
</feature>
<dbReference type="Pfam" id="PF00044">
    <property type="entry name" value="Gp_dh_N"/>
    <property type="match status" value="1"/>
</dbReference>
<organism evidence="3">
    <name type="scientific">Cacopsylla melanoneura</name>
    <dbReference type="NCBI Taxonomy" id="428564"/>
    <lineage>
        <taxon>Eukaryota</taxon>
        <taxon>Metazoa</taxon>
        <taxon>Ecdysozoa</taxon>
        <taxon>Arthropoda</taxon>
        <taxon>Hexapoda</taxon>
        <taxon>Insecta</taxon>
        <taxon>Pterygota</taxon>
        <taxon>Neoptera</taxon>
        <taxon>Paraneoptera</taxon>
        <taxon>Hemiptera</taxon>
        <taxon>Sternorrhyncha</taxon>
        <taxon>Psylloidea</taxon>
        <taxon>Psyllidae</taxon>
        <taxon>Psyllinae</taxon>
        <taxon>Cacopsylla</taxon>
    </lineage>
</organism>
<dbReference type="InterPro" id="IPR036291">
    <property type="entry name" value="NAD(P)-bd_dom_sf"/>
</dbReference>
<feature type="region of interest" description="Disordered" evidence="1">
    <location>
        <begin position="98"/>
        <end position="121"/>
    </location>
</feature>
<evidence type="ECO:0000256" key="1">
    <source>
        <dbReference type="SAM" id="MobiDB-lite"/>
    </source>
</evidence>
<dbReference type="EMBL" id="HBUF01655652">
    <property type="protein sequence ID" value="CAG6787711.1"/>
    <property type="molecule type" value="Transcribed_RNA"/>
</dbReference>
<evidence type="ECO:0000313" key="3">
    <source>
        <dbReference type="EMBL" id="CAG6787710.1"/>
    </source>
</evidence>
<dbReference type="AlphaFoldDB" id="A0A8D9FGK9"/>